<dbReference type="Proteomes" id="UP000756346">
    <property type="component" value="Unassembled WGS sequence"/>
</dbReference>
<evidence type="ECO:0000313" key="6">
    <source>
        <dbReference type="EMBL" id="KAH7010901.1"/>
    </source>
</evidence>
<gene>
    <name evidence="7" type="ORF">B0I36DRAFT_324510</name>
    <name evidence="6" type="ORF">B0I36DRAFT_341540</name>
</gene>
<reference evidence="6" key="1">
    <citation type="journal article" date="2021" name="Nat. Commun.">
        <title>Genetic determinants of endophytism in the Arabidopsis root mycobiome.</title>
        <authorList>
            <person name="Mesny F."/>
            <person name="Miyauchi S."/>
            <person name="Thiergart T."/>
            <person name="Pickel B."/>
            <person name="Atanasova L."/>
            <person name="Karlsson M."/>
            <person name="Huettel B."/>
            <person name="Barry K.W."/>
            <person name="Haridas S."/>
            <person name="Chen C."/>
            <person name="Bauer D."/>
            <person name="Andreopoulos W."/>
            <person name="Pangilinan J."/>
            <person name="LaButti K."/>
            <person name="Riley R."/>
            <person name="Lipzen A."/>
            <person name="Clum A."/>
            <person name="Drula E."/>
            <person name="Henrissat B."/>
            <person name="Kohler A."/>
            <person name="Grigoriev I.V."/>
            <person name="Martin F.M."/>
            <person name="Hacquard S."/>
        </authorList>
    </citation>
    <scope>NUCLEOTIDE SEQUENCE</scope>
    <source>
        <strain evidence="6">MPI-CAGE-CH-0230</strain>
    </source>
</reference>
<comment type="caution">
    <text evidence="6">The sequence shown here is derived from an EMBL/GenBank/DDBJ whole genome shotgun (WGS) entry which is preliminary data.</text>
</comment>
<feature type="region of interest" description="Disordered" evidence="4">
    <location>
        <begin position="65"/>
        <end position="84"/>
    </location>
</feature>
<dbReference type="EMBL" id="JAGTJQ010000016">
    <property type="protein sequence ID" value="KAH7010901.1"/>
    <property type="molecule type" value="Genomic_DNA"/>
</dbReference>
<evidence type="ECO:0000259" key="5">
    <source>
        <dbReference type="Pfam" id="PF18132"/>
    </source>
</evidence>
<keyword evidence="2" id="KW-0560">Oxidoreductase</keyword>
<accession>A0A9P8XQA3</accession>
<dbReference type="Pfam" id="PF18132">
    <property type="entry name" value="Tyrosinase_C"/>
    <property type="match status" value="1"/>
</dbReference>
<organism evidence="6 8">
    <name type="scientific">Microdochium trichocladiopsis</name>
    <dbReference type="NCBI Taxonomy" id="1682393"/>
    <lineage>
        <taxon>Eukaryota</taxon>
        <taxon>Fungi</taxon>
        <taxon>Dikarya</taxon>
        <taxon>Ascomycota</taxon>
        <taxon>Pezizomycotina</taxon>
        <taxon>Sordariomycetes</taxon>
        <taxon>Xylariomycetidae</taxon>
        <taxon>Xylariales</taxon>
        <taxon>Microdochiaceae</taxon>
        <taxon>Microdochium</taxon>
    </lineage>
</organism>
<dbReference type="GeneID" id="70183663"/>
<dbReference type="EMBL" id="JAGTJQ010000006">
    <property type="protein sequence ID" value="KAH7028743.1"/>
    <property type="molecule type" value="Genomic_DNA"/>
</dbReference>
<evidence type="ECO:0000256" key="2">
    <source>
        <dbReference type="ARBA" id="ARBA00023002"/>
    </source>
</evidence>
<dbReference type="AlphaFoldDB" id="A0A9P8XQA3"/>
<evidence type="ECO:0000313" key="8">
    <source>
        <dbReference type="Proteomes" id="UP000756346"/>
    </source>
</evidence>
<proteinExistence type="predicted"/>
<feature type="domain" description="Tyrosinase C-terminal" evidence="5">
    <location>
        <begin position="2"/>
        <end position="45"/>
    </location>
</feature>
<evidence type="ECO:0000313" key="7">
    <source>
        <dbReference type="EMBL" id="KAH7028743.1"/>
    </source>
</evidence>
<comment type="cofactor">
    <cofactor evidence="1">
        <name>Cu(2+)</name>
        <dbReference type="ChEBI" id="CHEBI:29036"/>
    </cofactor>
</comment>
<sequence>MQGEIPSLEPEHIVPHLKDHLHWRVLVEAGVDVPWEEVPGLVVCVSSAEVSFDENGIRSYSTEHTVYPENTDGRPAGLNVGEEA</sequence>
<dbReference type="OrthoDB" id="6132182at2759"/>
<keyword evidence="3" id="KW-0503">Monooxygenase</keyword>
<evidence type="ECO:0000256" key="1">
    <source>
        <dbReference type="ARBA" id="ARBA00001973"/>
    </source>
</evidence>
<protein>
    <recommendedName>
        <fullName evidence="5">Tyrosinase C-terminal domain-containing protein</fullName>
    </recommendedName>
</protein>
<keyword evidence="8" id="KW-1185">Reference proteome</keyword>
<evidence type="ECO:0000256" key="3">
    <source>
        <dbReference type="ARBA" id="ARBA00023033"/>
    </source>
</evidence>
<dbReference type="InterPro" id="IPR041640">
    <property type="entry name" value="Tyrosinase_C"/>
</dbReference>
<name>A0A9P8XQA3_9PEZI</name>
<dbReference type="GO" id="GO:0004497">
    <property type="term" value="F:monooxygenase activity"/>
    <property type="evidence" value="ECO:0007669"/>
    <property type="project" value="UniProtKB-KW"/>
</dbReference>
<evidence type="ECO:0000256" key="4">
    <source>
        <dbReference type="SAM" id="MobiDB-lite"/>
    </source>
</evidence>
<dbReference type="RefSeq" id="XP_046011031.1">
    <property type="nucleotide sequence ID" value="XM_046154117.1"/>
</dbReference>